<dbReference type="EMBL" id="CP000617">
    <property type="protein sequence ID" value="ABO59660.1"/>
    <property type="molecule type" value="Genomic_DNA"/>
</dbReference>
<gene>
    <name evidence="1" type="ordered locus">Bcep1808_6772</name>
</gene>
<geneLocation type="plasmid" evidence="1 2">
    <name>pBVIE01</name>
</geneLocation>
<dbReference type="Proteomes" id="UP000002287">
    <property type="component" value="Plasmid pBVIE01"/>
</dbReference>
<name>A4JTQ7_BURVG</name>
<reference evidence="1 2" key="1">
    <citation type="submission" date="2007-03" db="EMBL/GenBank/DDBJ databases">
        <title>Complete sequence of plasmid pBVIE01 of Burkholderia vietnamiensis G4.</title>
        <authorList>
            <consortium name="US DOE Joint Genome Institute"/>
            <person name="Copeland A."/>
            <person name="Lucas S."/>
            <person name="Lapidus A."/>
            <person name="Barry K."/>
            <person name="Detter J.C."/>
            <person name="Glavina del Rio T."/>
            <person name="Hammon N."/>
            <person name="Israni S."/>
            <person name="Dalin E."/>
            <person name="Tice H."/>
            <person name="Pitluck S."/>
            <person name="Chain P."/>
            <person name="Malfatti S."/>
            <person name="Shin M."/>
            <person name="Vergez L."/>
            <person name="Schmutz J."/>
            <person name="Larimer F."/>
            <person name="Land M."/>
            <person name="Hauser L."/>
            <person name="Kyrpides N."/>
            <person name="Tiedje J."/>
            <person name="Richardson P."/>
        </authorList>
    </citation>
    <scope>NUCLEOTIDE SEQUENCE [LARGE SCALE GENOMIC DNA]</scope>
    <source>
        <strain evidence="2">G4 / LMG 22486</strain>
        <plasmid evidence="1 2">pBVIE01</plasmid>
    </source>
</reference>
<evidence type="ECO:0000313" key="1">
    <source>
        <dbReference type="EMBL" id="ABO59660.1"/>
    </source>
</evidence>
<accession>A4JTQ7</accession>
<protein>
    <submittedName>
        <fullName evidence="1">Uncharacterized protein</fullName>
    </submittedName>
</protein>
<evidence type="ECO:0000313" key="2">
    <source>
        <dbReference type="Proteomes" id="UP000002287"/>
    </source>
</evidence>
<sequence>MTVGHHCNHEDSRSPVVVDVDLVNAAEVIGAQMYAKLPGGEVVVEPASDGRSVEIVKIMAGTEIRGDGTRAMKVATILADELGITLTLTPDGSYYVDEAAAEARLRSYYSRFGFRSTEEGSMVRYSSTPLGRLCI</sequence>
<dbReference type="AlphaFoldDB" id="A4JTQ7"/>
<organism evidence="1 2">
    <name type="scientific">Burkholderia vietnamiensis (strain G4 / LMG 22486)</name>
    <name type="common">Burkholderia cepacia (strain R1808)</name>
    <dbReference type="NCBI Taxonomy" id="269482"/>
    <lineage>
        <taxon>Bacteria</taxon>
        <taxon>Pseudomonadati</taxon>
        <taxon>Pseudomonadota</taxon>
        <taxon>Betaproteobacteria</taxon>
        <taxon>Burkholderiales</taxon>
        <taxon>Burkholderiaceae</taxon>
        <taxon>Burkholderia</taxon>
        <taxon>Burkholderia cepacia complex</taxon>
    </lineage>
</organism>
<proteinExistence type="predicted"/>
<dbReference type="HOGENOM" id="CLU_1881811_0_0_4"/>
<keyword evidence="1" id="KW-0614">Plasmid</keyword>
<dbReference type="KEGG" id="bvi:Bcep1808_6772"/>